<dbReference type="Pfam" id="PF04947">
    <property type="entry name" value="Pox_VLTF3"/>
    <property type="match status" value="1"/>
</dbReference>
<evidence type="ECO:0000313" key="1">
    <source>
        <dbReference type="EMBL" id="AVK75861.1"/>
    </source>
</evidence>
<proteinExistence type="predicted"/>
<gene>
    <name evidence="1" type="ORF">pneo_cds_254</name>
</gene>
<organism evidence="1">
    <name type="scientific">Pandoravirus neocaledonia</name>
    <dbReference type="NCBI Taxonomy" id="2107708"/>
    <lineage>
        <taxon>Viruses</taxon>
        <taxon>Pandoravirus</taxon>
    </lineage>
</organism>
<dbReference type="GO" id="GO:0046782">
    <property type="term" value="P:regulation of viral transcription"/>
    <property type="evidence" value="ECO:0007669"/>
    <property type="project" value="InterPro"/>
</dbReference>
<name>A0A2U7UBL5_9VIRU</name>
<protein>
    <submittedName>
        <fullName evidence="1">Poxvirus Late Transcription Factor VLTF3 like protein</fullName>
    </submittedName>
</protein>
<dbReference type="RefSeq" id="YP_009481864.1">
    <property type="nucleotide sequence ID" value="NC_037666.1"/>
</dbReference>
<reference evidence="1" key="1">
    <citation type="journal article" date="2018" name="Nat. Commun.">
        <title>Diversity and evolution of the emerging Pandoraviridae family.</title>
        <authorList>
            <person name="Legendre M."/>
            <person name="Fabre E."/>
            <person name="Poirot O."/>
            <person name="Jeudy S."/>
            <person name="Lartigue A."/>
            <person name="Alempic J.M."/>
            <person name="Beucher L."/>
            <person name="Philippe N."/>
            <person name="Bertaux L."/>
            <person name="Christo-Foroux E."/>
            <person name="Labadie K."/>
            <person name="Coute Y."/>
            <person name="Abergel C."/>
            <person name="Claverie J.M."/>
        </authorList>
    </citation>
    <scope>NUCLEOTIDE SEQUENCE [LARGE SCALE GENOMIC DNA]</scope>
    <source>
        <strain evidence="1">Neocaledonia</strain>
    </source>
</reference>
<dbReference type="GeneID" id="36842574"/>
<sequence length="173" mass="19820">MSVATDHFGVRLRHFDDHLMRLQGSAPMSGTDEAIAAVRQWHADRGVARTEDYTVSTVGRALKDQGFKRLYGYKVHIWHRATGNPTPVLASSEENICLQMFMRIQEPQRRACARLSHAGVLPYDYVLYRLFQLLGWTKHTEDGLVLPTNNPAKRQAYDAVWKCICDEVGWEFL</sequence>
<dbReference type="EMBL" id="MG011690">
    <property type="protein sequence ID" value="AVK75861.1"/>
    <property type="molecule type" value="Genomic_DNA"/>
</dbReference>
<dbReference type="KEGG" id="vg:36842574"/>
<dbReference type="Proteomes" id="UP000249287">
    <property type="component" value="Segment"/>
</dbReference>
<dbReference type="InterPro" id="IPR007031">
    <property type="entry name" value="Poxvirus_VLTF3"/>
</dbReference>
<accession>A0A2U7UBL5</accession>